<sequence length="575" mass="57779">MACTAGIAGCVWAAAVAAPAAAHEGRAEHVAVAAPASPSPDTTPDAPPDPSLDATPVPEPTEPGAPEASVSPTPTEPGETAPETTAPAVETPKPEDAAPSETPTPIPGFAPVDPALAAAGGSAISWLIAACVLVAGAIVLLALRRRGEQDITSSARLAEWTGSRPVVPSGAPDPAATLAAAESVGEAMIDAGYSVVTVRQVLDDVASVNGLPSSEVVVFPTALLVSARGDGELRTGAVTSGESKLLLAQVDHLQHTVDAARTGVLDPASTLERIRIMRELPPPFTAVQRVLGYALLSVGLSVLLGASWAGIALSAVLGAGVGTLLLVGERVPRRYGALLTVAISFGVSLTVFLLLRGPFGPDILPALIAPLVVLLPGALLTTAVIELSTGQMISGAGRLAAGAMQLVLLAAGIVVAGALVGVPGFDLEEQPDLLGPVAPWIAVAVFGVGIVVHQCAPRRSLGWILLVLYIAYGAQVLGDIFLGGVLSAFVGAFVVTPVTAIVARQPRGPAALVSFMPAFWLLVPGALGLVGVASVLTGDANGMNTLVTTISTMVAIALGVLAGSAVSYRMKRPAL</sequence>
<protein>
    <recommendedName>
        <fullName evidence="5">Threonine/serine exporter-like N-terminal domain-containing protein</fullName>
    </recommendedName>
</protein>
<dbReference type="PANTHER" id="PTHR31082">
    <property type="entry name" value="PHEROMONE-REGULATED MEMBRANE PROTEIN 10"/>
    <property type="match status" value="1"/>
</dbReference>
<comment type="caution">
    <text evidence="6">The sequence shown here is derived from an EMBL/GenBank/DDBJ whole genome shotgun (WGS) entry which is preliminary data.</text>
</comment>
<evidence type="ECO:0000256" key="2">
    <source>
        <dbReference type="SAM" id="MobiDB-lite"/>
    </source>
</evidence>
<keyword evidence="3" id="KW-0472">Membrane</keyword>
<dbReference type="RefSeq" id="WP_122935398.1">
    <property type="nucleotide sequence ID" value="NZ_JBHSNT010000044.1"/>
</dbReference>
<keyword evidence="4" id="KW-0732">Signal</keyword>
<keyword evidence="3" id="KW-1133">Transmembrane helix</keyword>
<feature type="transmembrane region" description="Helical" evidence="3">
    <location>
        <begin position="546"/>
        <end position="568"/>
    </location>
</feature>
<feature type="transmembrane region" description="Helical" evidence="3">
    <location>
        <begin position="335"/>
        <end position="355"/>
    </location>
</feature>
<proteinExistence type="inferred from homology"/>
<feature type="compositionally biased region" description="Low complexity" evidence="2">
    <location>
        <begin position="33"/>
        <end position="44"/>
    </location>
</feature>
<feature type="compositionally biased region" description="Low complexity" evidence="2">
    <location>
        <begin position="72"/>
        <end position="91"/>
    </location>
</feature>
<feature type="transmembrane region" description="Helical" evidence="3">
    <location>
        <begin position="123"/>
        <end position="143"/>
    </location>
</feature>
<dbReference type="OrthoDB" id="235893at2"/>
<feature type="transmembrane region" description="Helical" evidence="3">
    <location>
        <begin position="308"/>
        <end position="328"/>
    </location>
</feature>
<keyword evidence="7" id="KW-1185">Reference proteome</keyword>
<comment type="similarity">
    <text evidence="1">Belongs to the ThrE exporter (TC 2.A.79) family.</text>
</comment>
<feature type="signal peptide" evidence="4">
    <location>
        <begin position="1"/>
        <end position="22"/>
    </location>
</feature>
<feature type="transmembrane region" description="Helical" evidence="3">
    <location>
        <begin position="433"/>
        <end position="453"/>
    </location>
</feature>
<evidence type="ECO:0000313" key="6">
    <source>
        <dbReference type="EMBL" id="RNB51765.1"/>
    </source>
</evidence>
<name>A0A3M8AMQ1_9MICO</name>
<dbReference type="AlphaFoldDB" id="A0A3M8AMQ1"/>
<evidence type="ECO:0000256" key="4">
    <source>
        <dbReference type="SAM" id="SignalP"/>
    </source>
</evidence>
<feature type="transmembrane region" description="Helical" evidence="3">
    <location>
        <begin position="484"/>
        <end position="503"/>
    </location>
</feature>
<feature type="chain" id="PRO_5038772415" description="Threonine/serine exporter-like N-terminal domain-containing protein" evidence="4">
    <location>
        <begin position="23"/>
        <end position="575"/>
    </location>
</feature>
<gene>
    <name evidence="6" type="ORF">EDM22_02060</name>
</gene>
<dbReference type="InterPro" id="IPR051361">
    <property type="entry name" value="ThrE/Ser_Exporter"/>
</dbReference>
<evidence type="ECO:0000256" key="3">
    <source>
        <dbReference type="SAM" id="Phobius"/>
    </source>
</evidence>
<dbReference type="PANTHER" id="PTHR31082:SF4">
    <property type="entry name" value="PHEROMONE-REGULATED MEMBRANE PROTEIN 10"/>
    <property type="match status" value="1"/>
</dbReference>
<feature type="transmembrane region" description="Helical" evidence="3">
    <location>
        <begin position="367"/>
        <end position="387"/>
    </location>
</feature>
<reference evidence="6 7" key="1">
    <citation type="submission" date="2018-10" db="EMBL/GenBank/DDBJ databases">
        <title>Isolation, diversity and antibacterial activity of antinobacteria from the wheat rhizosphere soil.</title>
        <authorList>
            <person name="Sun T."/>
        </authorList>
    </citation>
    <scope>NUCLEOTIDE SEQUENCE [LARGE SCALE GENOMIC DNA]</scope>
    <source>
        <strain evidence="6 7">SJ-23</strain>
    </source>
</reference>
<feature type="transmembrane region" description="Helical" evidence="3">
    <location>
        <begin position="510"/>
        <end position="534"/>
    </location>
</feature>
<dbReference type="Pfam" id="PF06738">
    <property type="entry name" value="ThrE"/>
    <property type="match status" value="1"/>
</dbReference>
<organism evidence="6 7">
    <name type="scientific">Agromyces tardus</name>
    <dbReference type="NCBI Taxonomy" id="2583849"/>
    <lineage>
        <taxon>Bacteria</taxon>
        <taxon>Bacillati</taxon>
        <taxon>Actinomycetota</taxon>
        <taxon>Actinomycetes</taxon>
        <taxon>Micrococcales</taxon>
        <taxon>Microbacteriaceae</taxon>
        <taxon>Agromyces</taxon>
    </lineage>
</organism>
<feature type="transmembrane region" description="Helical" evidence="3">
    <location>
        <begin position="460"/>
        <end position="478"/>
    </location>
</feature>
<feature type="transmembrane region" description="Helical" evidence="3">
    <location>
        <begin position="399"/>
        <end position="421"/>
    </location>
</feature>
<dbReference type="GO" id="GO:0022857">
    <property type="term" value="F:transmembrane transporter activity"/>
    <property type="evidence" value="ECO:0007669"/>
    <property type="project" value="InterPro"/>
</dbReference>
<feature type="domain" description="Threonine/serine exporter-like N-terminal" evidence="5">
    <location>
        <begin position="183"/>
        <end position="419"/>
    </location>
</feature>
<evidence type="ECO:0000256" key="1">
    <source>
        <dbReference type="ARBA" id="ARBA00034125"/>
    </source>
</evidence>
<dbReference type="EMBL" id="RHHB01000002">
    <property type="protein sequence ID" value="RNB51765.1"/>
    <property type="molecule type" value="Genomic_DNA"/>
</dbReference>
<evidence type="ECO:0000313" key="7">
    <source>
        <dbReference type="Proteomes" id="UP000275048"/>
    </source>
</evidence>
<keyword evidence="3" id="KW-0812">Transmembrane</keyword>
<accession>A0A3M8AMQ1</accession>
<dbReference type="InterPro" id="IPR010619">
    <property type="entry name" value="ThrE-like_N"/>
</dbReference>
<evidence type="ECO:0000259" key="5">
    <source>
        <dbReference type="Pfam" id="PF06738"/>
    </source>
</evidence>
<dbReference type="Proteomes" id="UP000275048">
    <property type="component" value="Unassembled WGS sequence"/>
</dbReference>
<feature type="transmembrane region" description="Helical" evidence="3">
    <location>
        <begin position="283"/>
        <end position="302"/>
    </location>
</feature>
<feature type="region of interest" description="Disordered" evidence="2">
    <location>
        <begin position="22"/>
        <end position="107"/>
    </location>
</feature>